<feature type="region of interest" description="Disordered" evidence="1">
    <location>
        <begin position="1"/>
        <end position="25"/>
    </location>
</feature>
<reference evidence="3" key="1">
    <citation type="journal article" date="2020" name="Stud. Mycol.">
        <title>101 Dothideomycetes genomes: a test case for predicting lifestyles and emergence of pathogens.</title>
        <authorList>
            <person name="Haridas S."/>
            <person name="Albert R."/>
            <person name="Binder M."/>
            <person name="Bloem J."/>
            <person name="Labutti K."/>
            <person name="Salamov A."/>
            <person name="Andreopoulos B."/>
            <person name="Baker S."/>
            <person name="Barry K."/>
            <person name="Bills G."/>
            <person name="Bluhm B."/>
            <person name="Cannon C."/>
            <person name="Castanera R."/>
            <person name="Culley D."/>
            <person name="Daum C."/>
            <person name="Ezra D."/>
            <person name="Gonzalez J."/>
            <person name="Henrissat B."/>
            <person name="Kuo A."/>
            <person name="Liang C."/>
            <person name="Lipzen A."/>
            <person name="Lutzoni F."/>
            <person name="Magnuson J."/>
            <person name="Mondo S."/>
            <person name="Nolan M."/>
            <person name="Ohm R."/>
            <person name="Pangilinan J."/>
            <person name="Park H.-J."/>
            <person name="Ramirez L."/>
            <person name="Alfaro M."/>
            <person name="Sun H."/>
            <person name="Tritt A."/>
            <person name="Yoshinaga Y."/>
            <person name="Zwiers L.-H."/>
            <person name="Turgeon B."/>
            <person name="Goodwin S."/>
            <person name="Spatafora J."/>
            <person name="Crous P."/>
            <person name="Grigoriev I."/>
        </authorList>
    </citation>
    <scope>NUCLEOTIDE SEQUENCE</scope>
    <source>
        <strain evidence="3">Tuck. ex Michener</strain>
    </source>
</reference>
<feature type="compositionally biased region" description="Basic residues" evidence="1">
    <location>
        <begin position="1"/>
        <end position="10"/>
    </location>
</feature>
<accession>A0A6A6HNE6</accession>
<keyword evidence="2" id="KW-1133">Transmembrane helix</keyword>
<evidence type="ECO:0000256" key="1">
    <source>
        <dbReference type="SAM" id="MobiDB-lite"/>
    </source>
</evidence>
<evidence type="ECO:0000256" key="2">
    <source>
        <dbReference type="SAM" id="Phobius"/>
    </source>
</evidence>
<evidence type="ECO:0000313" key="3">
    <source>
        <dbReference type="EMBL" id="KAF2239392.1"/>
    </source>
</evidence>
<sequence length="197" mass="22103">MTAARLRKAFRYPSESDSDGPVEGIDEEEQDKVISKLNTQDAVQNALYTKAFLALALLPLPWYLTTLFSQPTTQDLLVVIISITSLLSTAYIVYFMPPRKIDKKGKRPVYIAEREEAVGPVRKYLISLVAALCTALAINGISVARKLGHDEPWITNPQIWWTLLPSVIFGLVMFARSQMTPIDTAELQRARYPYKGA</sequence>
<organism evidence="3 4">
    <name type="scientific">Viridothelium virens</name>
    <name type="common">Speckled blister lichen</name>
    <name type="synonym">Trypethelium virens</name>
    <dbReference type="NCBI Taxonomy" id="1048519"/>
    <lineage>
        <taxon>Eukaryota</taxon>
        <taxon>Fungi</taxon>
        <taxon>Dikarya</taxon>
        <taxon>Ascomycota</taxon>
        <taxon>Pezizomycotina</taxon>
        <taxon>Dothideomycetes</taxon>
        <taxon>Dothideomycetes incertae sedis</taxon>
        <taxon>Trypetheliales</taxon>
        <taxon>Trypetheliaceae</taxon>
        <taxon>Viridothelium</taxon>
    </lineage>
</organism>
<gene>
    <name evidence="3" type="ORF">EV356DRAFT_528652</name>
</gene>
<feature type="compositionally biased region" description="Acidic residues" evidence="1">
    <location>
        <begin position="16"/>
        <end position="25"/>
    </location>
</feature>
<keyword evidence="2" id="KW-0472">Membrane</keyword>
<protein>
    <submittedName>
        <fullName evidence="3">Uncharacterized protein</fullName>
    </submittedName>
</protein>
<dbReference type="OrthoDB" id="3358048at2759"/>
<keyword evidence="2" id="KW-0812">Transmembrane</keyword>
<dbReference type="Proteomes" id="UP000800092">
    <property type="component" value="Unassembled WGS sequence"/>
</dbReference>
<feature type="transmembrane region" description="Helical" evidence="2">
    <location>
        <begin position="46"/>
        <end position="64"/>
    </location>
</feature>
<evidence type="ECO:0000313" key="4">
    <source>
        <dbReference type="Proteomes" id="UP000800092"/>
    </source>
</evidence>
<dbReference type="AlphaFoldDB" id="A0A6A6HNE6"/>
<name>A0A6A6HNE6_VIRVR</name>
<proteinExistence type="predicted"/>
<feature type="transmembrane region" description="Helical" evidence="2">
    <location>
        <begin position="159"/>
        <end position="175"/>
    </location>
</feature>
<feature type="transmembrane region" description="Helical" evidence="2">
    <location>
        <begin position="76"/>
        <end position="97"/>
    </location>
</feature>
<dbReference type="EMBL" id="ML991773">
    <property type="protein sequence ID" value="KAF2239392.1"/>
    <property type="molecule type" value="Genomic_DNA"/>
</dbReference>
<feature type="transmembrane region" description="Helical" evidence="2">
    <location>
        <begin position="124"/>
        <end position="144"/>
    </location>
</feature>
<keyword evidence="4" id="KW-1185">Reference proteome</keyword>